<dbReference type="EMBL" id="LR785589">
    <property type="protein sequence ID" value="CAB3250878.1"/>
    <property type="molecule type" value="mRNA"/>
</dbReference>
<dbReference type="FunFam" id="3.40.50.720:FF:000026">
    <property type="entry name" value="Glyoxylate/hydroxypyruvate reductase B"/>
    <property type="match status" value="1"/>
</dbReference>
<protein>
    <recommendedName>
        <fullName evidence="2">Glyoxylate reductase/hydroxypyruvate reductase</fullName>
    </recommendedName>
</protein>
<dbReference type="Gene3D" id="3.40.50.720">
    <property type="entry name" value="NAD(P)-binding Rossmann-like Domain"/>
    <property type="match status" value="2"/>
</dbReference>
<dbReference type="InterPro" id="IPR050223">
    <property type="entry name" value="D-isomer_2-hydroxyacid_DH"/>
</dbReference>
<dbReference type="InterPro" id="IPR006139">
    <property type="entry name" value="D-isomer_2_OHA_DH_cat_dom"/>
</dbReference>
<proteinExistence type="evidence at transcript level"/>
<dbReference type="PANTHER" id="PTHR10996">
    <property type="entry name" value="2-HYDROXYACID DEHYDROGENASE-RELATED"/>
    <property type="match status" value="1"/>
</dbReference>
<keyword evidence="1 3" id="KW-0560">Oxidoreductase</keyword>
<gene>
    <name evidence="6" type="primary">Grhpr-002</name>
</gene>
<dbReference type="SUPFAM" id="SSF51735">
    <property type="entry name" value="NAD(P)-binding Rossmann-fold domains"/>
    <property type="match status" value="1"/>
</dbReference>
<dbReference type="PANTHER" id="PTHR10996:SF277">
    <property type="entry name" value="GLYOXYLATE REDUCTASE_HYDROXYPYRUVATE REDUCTASE"/>
    <property type="match status" value="1"/>
</dbReference>
<evidence type="ECO:0000259" key="5">
    <source>
        <dbReference type="Pfam" id="PF02826"/>
    </source>
</evidence>
<dbReference type="Pfam" id="PF00389">
    <property type="entry name" value="2-Hacid_dh"/>
    <property type="match status" value="1"/>
</dbReference>
<comment type="similarity">
    <text evidence="3">Belongs to the D-isomer specific 2-hydroxyacid dehydrogenase family.</text>
</comment>
<evidence type="ECO:0000313" key="6">
    <source>
        <dbReference type="EMBL" id="CAB3250878.1"/>
    </source>
</evidence>
<dbReference type="SUPFAM" id="SSF52283">
    <property type="entry name" value="Formate/glycerate dehydrogenase catalytic domain-like"/>
    <property type="match status" value="1"/>
</dbReference>
<dbReference type="AlphaFoldDB" id="A0A6F9DDZ7"/>
<dbReference type="InterPro" id="IPR036291">
    <property type="entry name" value="NAD(P)-bd_dom_sf"/>
</dbReference>
<dbReference type="GO" id="GO:0030267">
    <property type="term" value="F:glyoxylate reductase (NADPH) activity"/>
    <property type="evidence" value="ECO:0007669"/>
    <property type="project" value="TreeGrafter"/>
</dbReference>
<feature type="domain" description="D-isomer specific 2-hydroxyacid dehydrogenase NAD-binding" evidence="5">
    <location>
        <begin position="112"/>
        <end position="292"/>
    </location>
</feature>
<name>A0A6F9DDZ7_9ASCI</name>
<dbReference type="Pfam" id="PF02826">
    <property type="entry name" value="2-Hacid_dh_C"/>
    <property type="match status" value="1"/>
</dbReference>
<dbReference type="GO" id="GO:0005829">
    <property type="term" value="C:cytosol"/>
    <property type="evidence" value="ECO:0007669"/>
    <property type="project" value="TreeGrafter"/>
</dbReference>
<dbReference type="GO" id="GO:0051287">
    <property type="term" value="F:NAD binding"/>
    <property type="evidence" value="ECO:0007669"/>
    <property type="project" value="InterPro"/>
</dbReference>
<dbReference type="GO" id="GO:0008465">
    <property type="term" value="F:hydroxypyruvate reductase (NADH) activity"/>
    <property type="evidence" value="ECO:0007669"/>
    <property type="project" value="TreeGrafter"/>
</dbReference>
<feature type="domain" description="D-isomer specific 2-hydroxyacid dehydrogenase catalytic" evidence="4">
    <location>
        <begin position="7"/>
        <end position="321"/>
    </location>
</feature>
<evidence type="ECO:0000256" key="3">
    <source>
        <dbReference type="RuleBase" id="RU003719"/>
    </source>
</evidence>
<accession>A0A6F9DDZ7</accession>
<organism evidence="6">
    <name type="scientific">Phallusia mammillata</name>
    <dbReference type="NCBI Taxonomy" id="59560"/>
    <lineage>
        <taxon>Eukaryota</taxon>
        <taxon>Metazoa</taxon>
        <taxon>Chordata</taxon>
        <taxon>Tunicata</taxon>
        <taxon>Ascidiacea</taxon>
        <taxon>Phlebobranchia</taxon>
        <taxon>Ascidiidae</taxon>
        <taxon>Phallusia</taxon>
    </lineage>
</organism>
<evidence type="ECO:0000259" key="4">
    <source>
        <dbReference type="Pfam" id="PF00389"/>
    </source>
</evidence>
<keyword evidence="6" id="KW-0670">Pyruvate</keyword>
<sequence>MSGKLKVFVTARLPAVAVNILRERFDVSMWDSENDIPKDILLEKSRGKDGLLCLLTNKIDKKVLDEAGKQLRVVSTMSVGLDHIDLNECKARGIKVGYTPDILTSATAELGVGLLLATSRRIVEGTNAAKNGSWGTWKPMWLCGPSLEGSTVGFFGLGRIGLAILQRLKPFGVKCFKYNTLNEKTKEFETEHGVTYATFNDLLATSDFLISCSSLTSATKNIFNKEAFDMMKSTSIFINIARGGVVMQDDLCQALIDGKIRAAGLDVTTPEPLPTDHPLFQLPNCVITPHIGSATDETRTAMAVLAARNLLAGLENAPMPSPYEL</sequence>
<reference evidence="6" key="1">
    <citation type="submission" date="2020-04" db="EMBL/GenBank/DDBJ databases">
        <authorList>
            <person name="Neveu A P."/>
        </authorList>
    </citation>
    <scope>NUCLEOTIDE SEQUENCE</scope>
    <source>
        <tissue evidence="6">Whole embryo</tissue>
    </source>
</reference>
<dbReference type="InterPro" id="IPR006140">
    <property type="entry name" value="D-isomer_DH_NAD-bd"/>
</dbReference>
<dbReference type="CDD" id="cd05301">
    <property type="entry name" value="GDH"/>
    <property type="match status" value="1"/>
</dbReference>
<evidence type="ECO:0000256" key="1">
    <source>
        <dbReference type="ARBA" id="ARBA00023002"/>
    </source>
</evidence>
<evidence type="ECO:0000256" key="2">
    <source>
        <dbReference type="ARBA" id="ARBA00073306"/>
    </source>
</evidence>